<reference evidence="2" key="1">
    <citation type="journal article" date="2014" name="Int. J. Syst. Evol. Microbiol.">
        <title>Complete genome sequence of Corynebacterium casei LMG S-19264T (=DSM 44701T), isolated from a smear-ripened cheese.</title>
        <authorList>
            <consortium name="US DOE Joint Genome Institute (JGI-PGF)"/>
            <person name="Walter F."/>
            <person name="Albersmeier A."/>
            <person name="Kalinowski J."/>
            <person name="Ruckert C."/>
        </authorList>
    </citation>
    <scope>NUCLEOTIDE SEQUENCE</scope>
    <source>
        <strain evidence="2">VKM B-2484</strain>
    </source>
</reference>
<dbReference type="Pfam" id="PF07484">
    <property type="entry name" value="Collar"/>
    <property type="match status" value="1"/>
</dbReference>
<keyword evidence="3" id="KW-1185">Reference proteome</keyword>
<evidence type="ECO:0000259" key="1">
    <source>
        <dbReference type="Pfam" id="PF07484"/>
    </source>
</evidence>
<gene>
    <name evidence="2" type="ORF">GCM10017643_14860</name>
</gene>
<reference evidence="2" key="2">
    <citation type="submission" date="2023-01" db="EMBL/GenBank/DDBJ databases">
        <authorList>
            <person name="Sun Q."/>
            <person name="Evtushenko L."/>
        </authorList>
    </citation>
    <scope>NUCLEOTIDE SEQUENCE</scope>
    <source>
        <strain evidence="2">VKM B-2484</strain>
    </source>
</reference>
<dbReference type="SUPFAM" id="SSF88874">
    <property type="entry name" value="Receptor-binding domain of short tail fibre protein gp12"/>
    <property type="match status" value="1"/>
</dbReference>
<dbReference type="Proteomes" id="UP001143370">
    <property type="component" value="Unassembled WGS sequence"/>
</dbReference>
<name>A0A9W6J5X1_9HYPH</name>
<dbReference type="EMBL" id="BSFJ01000005">
    <property type="protein sequence ID" value="GLK71371.1"/>
    <property type="molecule type" value="Genomic_DNA"/>
</dbReference>
<evidence type="ECO:0000313" key="3">
    <source>
        <dbReference type="Proteomes" id="UP001143370"/>
    </source>
</evidence>
<accession>A0A9W6J5X1</accession>
<proteinExistence type="predicted"/>
<feature type="domain" description="Phage tail collar" evidence="1">
    <location>
        <begin position="7"/>
        <end position="63"/>
    </location>
</feature>
<dbReference type="AlphaFoldDB" id="A0A9W6J5X1"/>
<sequence length="188" mass="19748">MADQYVGEIRMFSGNYEPRGWLFCDGRLLTIANHEPLFSLLGTTWGGDGRTQFKIPDLRARLPVCSGAGPGLTLRLIGASGGVDAVEIREENMPAHNHRLMASTAPATESAPSSALVYAAAASADPGALKGLAYVADATGLTPRKLKEDVVGEACGLPSGLTATHQNTMPTLAIRFIIAESGLFPVPE</sequence>
<dbReference type="InterPro" id="IPR011083">
    <property type="entry name" value="Phage_tail_collar_dom"/>
</dbReference>
<comment type="caution">
    <text evidence="2">The sequence shown here is derived from an EMBL/GenBank/DDBJ whole genome shotgun (WGS) entry which is preliminary data.</text>
</comment>
<organism evidence="2 3">
    <name type="scientific">Ancylobacter dichloromethanicus</name>
    <dbReference type="NCBI Taxonomy" id="518825"/>
    <lineage>
        <taxon>Bacteria</taxon>
        <taxon>Pseudomonadati</taxon>
        <taxon>Pseudomonadota</taxon>
        <taxon>Alphaproteobacteria</taxon>
        <taxon>Hyphomicrobiales</taxon>
        <taxon>Xanthobacteraceae</taxon>
        <taxon>Ancylobacter</taxon>
    </lineage>
</organism>
<evidence type="ECO:0000313" key="2">
    <source>
        <dbReference type="EMBL" id="GLK71371.1"/>
    </source>
</evidence>
<dbReference type="InterPro" id="IPR037053">
    <property type="entry name" value="Phage_tail_collar_dom_sf"/>
</dbReference>
<dbReference type="Gene3D" id="3.90.1340.10">
    <property type="entry name" value="Phage tail collar domain"/>
    <property type="match status" value="1"/>
</dbReference>
<protein>
    <submittedName>
        <fullName evidence="2">Tail protein</fullName>
    </submittedName>
</protein>